<dbReference type="Proteomes" id="UP000622552">
    <property type="component" value="Unassembled WGS sequence"/>
</dbReference>
<dbReference type="Pfam" id="PF01522">
    <property type="entry name" value="Polysacc_deac_1"/>
    <property type="match status" value="1"/>
</dbReference>
<feature type="signal peptide" evidence="1">
    <location>
        <begin position="1"/>
        <end position="28"/>
    </location>
</feature>
<dbReference type="SUPFAM" id="SSF88713">
    <property type="entry name" value="Glycoside hydrolase/deacetylase"/>
    <property type="match status" value="1"/>
</dbReference>
<feature type="domain" description="NodB homology" evidence="2">
    <location>
        <begin position="73"/>
        <end position="254"/>
    </location>
</feature>
<dbReference type="InterPro" id="IPR002509">
    <property type="entry name" value="NODB_dom"/>
</dbReference>
<organism evidence="3 4">
    <name type="scientific">Longispora fulva</name>
    <dbReference type="NCBI Taxonomy" id="619741"/>
    <lineage>
        <taxon>Bacteria</taxon>
        <taxon>Bacillati</taxon>
        <taxon>Actinomycetota</taxon>
        <taxon>Actinomycetes</taxon>
        <taxon>Micromonosporales</taxon>
        <taxon>Micromonosporaceae</taxon>
        <taxon>Longispora</taxon>
    </lineage>
</organism>
<dbReference type="Gene3D" id="3.20.20.370">
    <property type="entry name" value="Glycoside hydrolase/deacetylase"/>
    <property type="match status" value="1"/>
</dbReference>
<dbReference type="PANTHER" id="PTHR10587">
    <property type="entry name" value="GLYCOSYL TRANSFERASE-RELATED"/>
    <property type="match status" value="1"/>
</dbReference>
<dbReference type="AlphaFoldDB" id="A0A8J7KKW9"/>
<proteinExistence type="predicted"/>
<sequence>MGISRRGLLRGTLLAAGGALAGAGTVAAAERLPRWFGPDRQPIGGGYAPGSDRNIWADDGQQTVTWHVTTDQPLVALTFDDGPGPNYTPKVLDALDAHECPATFFMVGERVQQYHQLIDGRLDRHEVGNHTWNHVDLAEQDFDGVTSQLRRTHAAIVKYTGKTPRLMRPPWGHLGGSTLLAANAMNYNVALWSHQMREKFYQKDPAGNVRYIVEGVRPGAVILAHDYGDPLRLVTIDHLGEMIEGIRARGLKLVTLSELLAVGDQPIRH</sequence>
<evidence type="ECO:0000313" key="3">
    <source>
        <dbReference type="EMBL" id="MBG6141765.1"/>
    </source>
</evidence>
<evidence type="ECO:0000256" key="1">
    <source>
        <dbReference type="SAM" id="SignalP"/>
    </source>
</evidence>
<keyword evidence="1" id="KW-0732">Signal</keyword>
<feature type="chain" id="PRO_5035248280" evidence="1">
    <location>
        <begin position="29"/>
        <end position="269"/>
    </location>
</feature>
<dbReference type="InterPro" id="IPR006311">
    <property type="entry name" value="TAT_signal"/>
</dbReference>
<dbReference type="PROSITE" id="PS51677">
    <property type="entry name" value="NODB"/>
    <property type="match status" value="1"/>
</dbReference>
<dbReference type="EMBL" id="JADOUF010000001">
    <property type="protein sequence ID" value="MBG6141765.1"/>
    <property type="molecule type" value="Genomic_DNA"/>
</dbReference>
<evidence type="ECO:0000313" key="4">
    <source>
        <dbReference type="Proteomes" id="UP000622552"/>
    </source>
</evidence>
<accession>A0A8J7KKW9</accession>
<dbReference type="InterPro" id="IPR011330">
    <property type="entry name" value="Glyco_hydro/deAcase_b/a-brl"/>
</dbReference>
<comment type="caution">
    <text evidence="3">The sequence shown here is derived from an EMBL/GenBank/DDBJ whole genome shotgun (WGS) entry which is preliminary data.</text>
</comment>
<protein>
    <submittedName>
        <fullName evidence="3">Peptidoglycan/xylan/chitin deacetylase (PgdA/CDA1 family)</fullName>
    </submittedName>
</protein>
<name>A0A8J7KKW9_9ACTN</name>
<evidence type="ECO:0000259" key="2">
    <source>
        <dbReference type="PROSITE" id="PS51677"/>
    </source>
</evidence>
<dbReference type="GO" id="GO:0016810">
    <property type="term" value="F:hydrolase activity, acting on carbon-nitrogen (but not peptide) bonds"/>
    <property type="evidence" value="ECO:0007669"/>
    <property type="project" value="InterPro"/>
</dbReference>
<keyword evidence="4" id="KW-1185">Reference proteome</keyword>
<dbReference type="InterPro" id="IPR050248">
    <property type="entry name" value="Polysacc_deacetylase_ArnD"/>
</dbReference>
<dbReference type="RefSeq" id="WP_233472956.1">
    <property type="nucleotide sequence ID" value="NZ_BONS01000013.1"/>
</dbReference>
<dbReference type="PROSITE" id="PS51318">
    <property type="entry name" value="TAT"/>
    <property type="match status" value="1"/>
</dbReference>
<dbReference type="GO" id="GO:0005975">
    <property type="term" value="P:carbohydrate metabolic process"/>
    <property type="evidence" value="ECO:0007669"/>
    <property type="project" value="InterPro"/>
</dbReference>
<reference evidence="3" key="1">
    <citation type="submission" date="2020-11" db="EMBL/GenBank/DDBJ databases">
        <title>Sequencing the genomes of 1000 actinobacteria strains.</title>
        <authorList>
            <person name="Klenk H.-P."/>
        </authorList>
    </citation>
    <scope>NUCLEOTIDE SEQUENCE</scope>
    <source>
        <strain evidence="3">DSM 45356</strain>
    </source>
</reference>
<gene>
    <name evidence="3" type="ORF">IW245_007959</name>
</gene>